<evidence type="ECO:0000256" key="5">
    <source>
        <dbReference type="SAM" id="MobiDB-lite"/>
    </source>
</evidence>
<keyword evidence="1" id="KW-0479">Metal-binding</keyword>
<keyword evidence="3" id="KW-0862">Zinc</keyword>
<keyword evidence="8" id="KW-1185">Reference proteome</keyword>
<dbReference type="KEGG" id="mng:MNEG_9569"/>
<dbReference type="SUPFAM" id="SSF144232">
    <property type="entry name" value="HIT/MYND zinc finger-like"/>
    <property type="match status" value="1"/>
</dbReference>
<accession>A0A0D2MC30</accession>
<sequence length="517" mass="51782">MAQPWAVRAVAESLSRWPSNEQIVISGVMLLHSMLQPHARPPAAAAAQLLASPPDAAGALLRVVVNAPPANPATGVACGALASLCVWQAAAGSEVGAAVHFGPLAARVAATPGALAAAAAVLQACPDNGDSSLETRNGAATLLSIVAHACPRARDDVAAAPGVAGALARLLVDYNKRRASESAALCGGLLNTVLHRSPHPAAGAEEVVATPQALGVIAHLTRPDQLERARLEAASLVGQLIVLSPTAAQRLGAAPGVAEMLAAARSALGEAGDAAAMEQLMNLTLNVQPVAGEDGWQVLRVVGVNGVDIGGREGRIMEGGAGRGNEGAEEGGSAVDAPCAGAAEAGPPLVQQAQQAPQRPVQQQQQVLPQAQQAQQHQAQQPHVQRQPQQQNLQIEGSRQAASQAAAGLGPEVGPGPSSIAPQPACNKSQLATAAAASCAVCGKTAEADGVRLRLCAGCRAARFCSDACYKAGWRCGHKQQCLAAQAAKKAADSSASCGNSDASGGGSSDGAQAVQS</sequence>
<feature type="compositionally biased region" description="Low complexity" evidence="5">
    <location>
        <begin position="331"/>
        <end position="408"/>
    </location>
</feature>
<dbReference type="EMBL" id="KK102200">
    <property type="protein sequence ID" value="KIY98391.1"/>
    <property type="molecule type" value="Genomic_DNA"/>
</dbReference>
<evidence type="ECO:0000313" key="8">
    <source>
        <dbReference type="Proteomes" id="UP000054498"/>
    </source>
</evidence>
<dbReference type="PROSITE" id="PS50865">
    <property type="entry name" value="ZF_MYND_2"/>
    <property type="match status" value="1"/>
</dbReference>
<dbReference type="InterPro" id="IPR002893">
    <property type="entry name" value="Znf_MYND"/>
</dbReference>
<reference evidence="7 8" key="1">
    <citation type="journal article" date="2013" name="BMC Genomics">
        <title>Reconstruction of the lipid metabolism for the microalga Monoraphidium neglectum from its genome sequence reveals characteristics suitable for biofuel production.</title>
        <authorList>
            <person name="Bogen C."/>
            <person name="Al-Dilaimi A."/>
            <person name="Albersmeier A."/>
            <person name="Wichmann J."/>
            <person name="Grundmann M."/>
            <person name="Rupp O."/>
            <person name="Lauersen K.J."/>
            <person name="Blifernez-Klassen O."/>
            <person name="Kalinowski J."/>
            <person name="Goesmann A."/>
            <person name="Mussgnug J.H."/>
            <person name="Kruse O."/>
        </authorList>
    </citation>
    <scope>NUCLEOTIDE SEQUENCE [LARGE SCALE GENOMIC DNA]</scope>
    <source>
        <strain evidence="7 8">SAG 48.87</strain>
    </source>
</reference>
<dbReference type="GO" id="GO:0008270">
    <property type="term" value="F:zinc ion binding"/>
    <property type="evidence" value="ECO:0007669"/>
    <property type="project" value="UniProtKB-KW"/>
</dbReference>
<dbReference type="PROSITE" id="PS01360">
    <property type="entry name" value="ZF_MYND_1"/>
    <property type="match status" value="1"/>
</dbReference>
<dbReference type="Gene3D" id="6.10.140.2220">
    <property type="match status" value="1"/>
</dbReference>
<proteinExistence type="predicted"/>
<dbReference type="Pfam" id="PF01753">
    <property type="entry name" value="zf-MYND"/>
    <property type="match status" value="1"/>
</dbReference>
<evidence type="ECO:0000256" key="1">
    <source>
        <dbReference type="ARBA" id="ARBA00022723"/>
    </source>
</evidence>
<keyword evidence="2 4" id="KW-0863">Zinc-finger</keyword>
<evidence type="ECO:0000313" key="7">
    <source>
        <dbReference type="EMBL" id="KIY98391.1"/>
    </source>
</evidence>
<feature type="region of interest" description="Disordered" evidence="5">
    <location>
        <begin position="495"/>
        <end position="517"/>
    </location>
</feature>
<protein>
    <recommendedName>
        <fullName evidence="6">MYND-type domain-containing protein</fullName>
    </recommendedName>
</protein>
<gene>
    <name evidence="7" type="ORF">MNEG_9569</name>
</gene>
<name>A0A0D2MC30_9CHLO</name>
<dbReference type="AlphaFoldDB" id="A0A0D2MC30"/>
<dbReference type="RefSeq" id="XP_013897411.1">
    <property type="nucleotide sequence ID" value="XM_014041957.1"/>
</dbReference>
<organism evidence="7 8">
    <name type="scientific">Monoraphidium neglectum</name>
    <dbReference type="NCBI Taxonomy" id="145388"/>
    <lineage>
        <taxon>Eukaryota</taxon>
        <taxon>Viridiplantae</taxon>
        <taxon>Chlorophyta</taxon>
        <taxon>core chlorophytes</taxon>
        <taxon>Chlorophyceae</taxon>
        <taxon>CS clade</taxon>
        <taxon>Sphaeropleales</taxon>
        <taxon>Selenastraceae</taxon>
        <taxon>Monoraphidium</taxon>
    </lineage>
</organism>
<feature type="domain" description="MYND-type" evidence="6">
    <location>
        <begin position="439"/>
        <end position="482"/>
    </location>
</feature>
<dbReference type="Proteomes" id="UP000054498">
    <property type="component" value="Unassembled WGS sequence"/>
</dbReference>
<evidence type="ECO:0000256" key="4">
    <source>
        <dbReference type="PROSITE-ProRule" id="PRU00134"/>
    </source>
</evidence>
<dbReference type="GeneID" id="25742444"/>
<evidence type="ECO:0000256" key="2">
    <source>
        <dbReference type="ARBA" id="ARBA00022771"/>
    </source>
</evidence>
<feature type="region of interest" description="Disordered" evidence="5">
    <location>
        <begin position="312"/>
        <end position="421"/>
    </location>
</feature>
<evidence type="ECO:0000256" key="3">
    <source>
        <dbReference type="ARBA" id="ARBA00022833"/>
    </source>
</evidence>
<evidence type="ECO:0000259" key="6">
    <source>
        <dbReference type="PROSITE" id="PS50865"/>
    </source>
</evidence>